<dbReference type="Proteomes" id="UP001352852">
    <property type="component" value="Unassembled WGS sequence"/>
</dbReference>
<protein>
    <submittedName>
        <fullName evidence="2">Uncharacterized protein</fullName>
    </submittedName>
</protein>
<organism evidence="2 3">
    <name type="scientific">Characodon lateralis</name>
    <dbReference type="NCBI Taxonomy" id="208331"/>
    <lineage>
        <taxon>Eukaryota</taxon>
        <taxon>Metazoa</taxon>
        <taxon>Chordata</taxon>
        <taxon>Craniata</taxon>
        <taxon>Vertebrata</taxon>
        <taxon>Euteleostomi</taxon>
        <taxon>Actinopterygii</taxon>
        <taxon>Neopterygii</taxon>
        <taxon>Teleostei</taxon>
        <taxon>Neoteleostei</taxon>
        <taxon>Acanthomorphata</taxon>
        <taxon>Ovalentaria</taxon>
        <taxon>Atherinomorphae</taxon>
        <taxon>Cyprinodontiformes</taxon>
        <taxon>Goodeidae</taxon>
        <taxon>Characodon</taxon>
    </lineage>
</organism>
<evidence type="ECO:0000313" key="2">
    <source>
        <dbReference type="EMBL" id="MED6277897.1"/>
    </source>
</evidence>
<reference evidence="2 3" key="1">
    <citation type="submission" date="2021-06" db="EMBL/GenBank/DDBJ databases">
        <authorList>
            <person name="Palmer J.M."/>
        </authorList>
    </citation>
    <scope>NUCLEOTIDE SEQUENCE [LARGE SCALE GENOMIC DNA]</scope>
    <source>
        <strain evidence="2 3">CL_MEX2019</strain>
        <tissue evidence="2">Muscle</tissue>
    </source>
</reference>
<sequence>MSSEERSSAMSQKISSMSRSNSSSSSKHDSRQDSWEIVEGLRGGIGNVLEPQKQEGYMLKRRKWPMKGWHK</sequence>
<accession>A0ABU7DSH6</accession>
<proteinExistence type="predicted"/>
<keyword evidence="3" id="KW-1185">Reference proteome</keyword>
<evidence type="ECO:0000256" key="1">
    <source>
        <dbReference type="SAM" id="MobiDB-lite"/>
    </source>
</evidence>
<feature type="non-terminal residue" evidence="2">
    <location>
        <position position="71"/>
    </location>
</feature>
<gene>
    <name evidence="2" type="ORF">CHARACLAT_018182</name>
</gene>
<feature type="compositionally biased region" description="Low complexity" evidence="1">
    <location>
        <begin position="8"/>
        <end position="25"/>
    </location>
</feature>
<dbReference type="EMBL" id="JAHUTJ010034363">
    <property type="protein sequence ID" value="MED6277897.1"/>
    <property type="molecule type" value="Genomic_DNA"/>
</dbReference>
<name>A0ABU7DSH6_9TELE</name>
<feature type="region of interest" description="Disordered" evidence="1">
    <location>
        <begin position="1"/>
        <end position="44"/>
    </location>
</feature>
<evidence type="ECO:0000313" key="3">
    <source>
        <dbReference type="Proteomes" id="UP001352852"/>
    </source>
</evidence>
<comment type="caution">
    <text evidence="2">The sequence shown here is derived from an EMBL/GenBank/DDBJ whole genome shotgun (WGS) entry which is preliminary data.</text>
</comment>